<dbReference type="AlphaFoldDB" id="A0A1R0GQN4"/>
<dbReference type="SMART" id="SM01399">
    <property type="entry name" value="Sybindin"/>
    <property type="match status" value="1"/>
</dbReference>
<comment type="subcellular location">
    <subcellularLocation>
        <location evidence="6">Endoplasmic reticulum</location>
    </subcellularLocation>
    <subcellularLocation>
        <location evidence="6">Golgi apparatus</location>
        <location evidence="6">cis-Golgi network</location>
    </subcellularLocation>
</comment>
<evidence type="ECO:0000313" key="9">
    <source>
        <dbReference type="Proteomes" id="UP000187455"/>
    </source>
</evidence>
<keyword evidence="4 6" id="KW-0333">Golgi apparatus</keyword>
<dbReference type="GO" id="GO:0005794">
    <property type="term" value="C:Golgi apparatus"/>
    <property type="evidence" value="ECO:0007669"/>
    <property type="project" value="UniProtKB-SubCell"/>
</dbReference>
<dbReference type="GO" id="GO:0005783">
    <property type="term" value="C:endoplasmic reticulum"/>
    <property type="evidence" value="ECO:0007669"/>
    <property type="project" value="UniProtKB-SubCell"/>
</dbReference>
<keyword evidence="2 6" id="KW-0256">Endoplasmic reticulum</keyword>
<evidence type="ECO:0000256" key="2">
    <source>
        <dbReference type="ARBA" id="ARBA00022824"/>
    </source>
</evidence>
<evidence type="ECO:0000313" key="8">
    <source>
        <dbReference type="EMBL" id="OLY79202.1"/>
    </source>
</evidence>
<dbReference type="InterPro" id="IPR011012">
    <property type="entry name" value="Longin-like_dom_sf"/>
</dbReference>
<gene>
    <name evidence="8" type="ORF">AYI68_g6736</name>
</gene>
<accession>A0A1R0GQN4</accession>
<feature type="compositionally biased region" description="Polar residues" evidence="7">
    <location>
        <begin position="31"/>
        <end position="45"/>
    </location>
</feature>
<comment type="caution">
    <text evidence="8">The sequence shown here is derived from an EMBL/GenBank/DDBJ whole genome shotgun (WGS) entry which is preliminary data.</text>
</comment>
<dbReference type="Proteomes" id="UP000187455">
    <property type="component" value="Unassembled WGS sequence"/>
</dbReference>
<dbReference type="GO" id="GO:0030008">
    <property type="term" value="C:TRAPP complex"/>
    <property type="evidence" value="ECO:0007669"/>
    <property type="project" value="UniProtKB-UniRule"/>
</dbReference>
<evidence type="ECO:0000256" key="5">
    <source>
        <dbReference type="ARBA" id="ARBA00038167"/>
    </source>
</evidence>
<comment type="similarity">
    <text evidence="5">Belongs to the TRAPP small subunits family. BET5 subfamily.</text>
</comment>
<keyword evidence="3 6" id="KW-0931">ER-Golgi transport</keyword>
<comment type="subunit">
    <text evidence="6">Part of the multisubunit transport protein particle (TRAPP) complex.</text>
</comment>
<keyword evidence="9" id="KW-1185">Reference proteome</keyword>
<dbReference type="SUPFAM" id="SSF64356">
    <property type="entry name" value="SNARE-like"/>
    <property type="match status" value="1"/>
</dbReference>
<evidence type="ECO:0000256" key="4">
    <source>
        <dbReference type="ARBA" id="ARBA00023034"/>
    </source>
</evidence>
<evidence type="ECO:0000256" key="3">
    <source>
        <dbReference type="ARBA" id="ARBA00022892"/>
    </source>
</evidence>
<dbReference type="PANTHER" id="PTHR23249:SF16">
    <property type="entry name" value="TRAFFICKING PROTEIN PARTICLE COMPLEX SUBUNIT 1"/>
    <property type="match status" value="1"/>
</dbReference>
<dbReference type="EMBL" id="LSSL01004797">
    <property type="protein sequence ID" value="OLY79202.1"/>
    <property type="molecule type" value="Genomic_DNA"/>
</dbReference>
<dbReference type="GO" id="GO:0006888">
    <property type="term" value="P:endoplasmic reticulum to Golgi vesicle-mediated transport"/>
    <property type="evidence" value="ECO:0007669"/>
    <property type="project" value="UniProtKB-UniRule"/>
</dbReference>
<evidence type="ECO:0000256" key="1">
    <source>
        <dbReference type="ARBA" id="ARBA00022448"/>
    </source>
</evidence>
<dbReference type="PANTHER" id="PTHR23249">
    <property type="entry name" value="TRAFFICKING PROTEIN PARTICLE COMPLEX SUBUNIT"/>
    <property type="match status" value="1"/>
</dbReference>
<dbReference type="STRING" id="133383.A0A1R0GQN4"/>
<feature type="compositionally biased region" description="Low complexity" evidence="7">
    <location>
        <begin position="82"/>
        <end position="91"/>
    </location>
</feature>
<name>A0A1R0GQN4_9FUNG</name>
<dbReference type="InterPro" id="IPR007233">
    <property type="entry name" value="TRAPPC"/>
</dbReference>
<feature type="region of interest" description="Disordered" evidence="7">
    <location>
        <begin position="25"/>
        <end position="62"/>
    </location>
</feature>
<dbReference type="Gene3D" id="3.30.450.70">
    <property type="match status" value="1"/>
</dbReference>
<dbReference type="OrthoDB" id="3364529at2759"/>
<organism evidence="8 9">
    <name type="scientific">Smittium mucronatum</name>
    <dbReference type="NCBI Taxonomy" id="133383"/>
    <lineage>
        <taxon>Eukaryota</taxon>
        <taxon>Fungi</taxon>
        <taxon>Fungi incertae sedis</taxon>
        <taxon>Zoopagomycota</taxon>
        <taxon>Kickxellomycotina</taxon>
        <taxon>Harpellomycetes</taxon>
        <taxon>Harpellales</taxon>
        <taxon>Legeriomycetaceae</taxon>
        <taxon>Smittium</taxon>
    </lineage>
</organism>
<feature type="region of interest" description="Disordered" evidence="7">
    <location>
        <begin position="82"/>
        <end position="110"/>
    </location>
</feature>
<protein>
    <recommendedName>
        <fullName evidence="6">Trafficking protein particle complex subunit</fullName>
    </recommendedName>
</protein>
<evidence type="ECO:0000256" key="6">
    <source>
        <dbReference type="RuleBase" id="RU366065"/>
    </source>
</evidence>
<reference evidence="8 9" key="1">
    <citation type="journal article" date="2016" name="Mol. Biol. Evol.">
        <title>Genome-Wide Survey of Gut Fungi (Harpellales) Reveals the First Horizontally Transferred Ubiquitin Gene from a Mosquito Host.</title>
        <authorList>
            <person name="Wang Y."/>
            <person name="White M.M."/>
            <person name="Kvist S."/>
            <person name="Moncalvo J.M."/>
        </authorList>
    </citation>
    <scope>NUCLEOTIDE SEQUENCE [LARGE SCALE GENOMIC DNA]</scope>
    <source>
        <strain evidence="8 9">ALG-7-W6</strain>
    </source>
</reference>
<proteinExistence type="inferred from homology"/>
<dbReference type="Pfam" id="PF04099">
    <property type="entry name" value="Sybindin"/>
    <property type="match status" value="1"/>
</dbReference>
<sequence>MIYNLLVYNKCCECTFYAEWNRVPSPPGKSVSKNPQSNRESTLSRPTPPAKSFVTTPSFLSSNSPSLNPFFPVGNVLSKDFSSSQSSQPSKLSDDHFESSNKNTNNPEVNKLSLFGSNSLQSLDYVDGSNSSIVDLWKLNLLNTTHPLIEHSKLVYGTVFSIRNFINKLKGLDSPFGGNVGNFTSYSTGNYKCNYFESPNGIKLVLFTDTKSESMQSVLQHIYSHIYVEYIVKSPLSSISPGSPQTFEGSEVFKVALNTYIQSLPSFSS</sequence>
<evidence type="ECO:0000256" key="7">
    <source>
        <dbReference type="SAM" id="MobiDB-lite"/>
    </source>
</evidence>
<keyword evidence="1 6" id="KW-0813">Transport</keyword>